<dbReference type="GO" id="GO:0047545">
    <property type="term" value="F:(S)-2-hydroxyglutarate dehydrogenase activity"/>
    <property type="evidence" value="ECO:0007669"/>
    <property type="project" value="UniProtKB-EC"/>
</dbReference>
<dbReference type="Gene3D" id="3.30.9.10">
    <property type="entry name" value="D-Amino Acid Oxidase, subunit A, domain 2"/>
    <property type="match status" value="1"/>
</dbReference>
<dbReference type="EC" id="1.1.99.2" evidence="7"/>
<comment type="caution">
    <text evidence="10">The sequence shown here is derived from an EMBL/GenBank/DDBJ whole genome shotgun (WGS) entry which is preliminary data.</text>
</comment>
<dbReference type="PANTHER" id="PTHR43104:SF4">
    <property type="entry name" value="L-2-HYDROXYGLUTARATE DEHYDROGENASE, MITOCHONDRIAL"/>
    <property type="match status" value="1"/>
</dbReference>
<sequence length="407" mass="44945">MSAISRELRRLSFQGCRAFTTSSKWGADFTHTIIGGGVVGLAIARQLAYREKSSTLLIERNQAVGLETSSRNSEQIIHAGLYYGTDSLKTHLCVRGKRYLYSLCSKYCIPYAKLGKWIVAQTEKQFEELIKLHQLSSSIDNTPTEFVSEERARREEPFVQAKAGILESSTTGIIDSHAFMQFLVGDLQDKGGQVALYSSVVHVESLGTRGSQGWTVTVRDTRSGEYCEVTSETLINAAGLGACEINNMILPQSEKRQQYYAKGNYFTCTRAPSYTSHLIYPAPEPGLGGLGTHLTLDTGGRMRFGPDVEWVDSPNNLEVNISRLPQAIKQIKRFLPSLDEETLVPDYAGIRPKLANNAAVGSGKNFVDFYVQKEANWNGFINLLGIESPGLTSSLAIAEMVEDLLYN</sequence>
<evidence type="ECO:0000313" key="10">
    <source>
        <dbReference type="EMBL" id="RKF55987.1"/>
    </source>
</evidence>
<dbReference type="Gene3D" id="3.50.50.60">
    <property type="entry name" value="FAD/NAD(P)-binding domain"/>
    <property type="match status" value="1"/>
</dbReference>
<evidence type="ECO:0000256" key="6">
    <source>
        <dbReference type="ARBA" id="ARBA00037941"/>
    </source>
</evidence>
<name>A0A420HF21_9PEZI</name>
<protein>
    <recommendedName>
        <fullName evidence="8">L-2-hydroxyglutarate dehydrogenase, mitochondrial</fullName>
        <ecNumber evidence="7">1.1.99.2</ecNumber>
    </recommendedName>
</protein>
<dbReference type="EMBL" id="MCBQ01019896">
    <property type="protein sequence ID" value="RKF55987.1"/>
    <property type="molecule type" value="Genomic_DNA"/>
</dbReference>
<evidence type="ECO:0000259" key="9">
    <source>
        <dbReference type="Pfam" id="PF01266"/>
    </source>
</evidence>
<gene>
    <name evidence="10" type="ORF">GcM3_198036</name>
</gene>
<organism evidence="10 11">
    <name type="scientific">Golovinomyces cichoracearum</name>
    <dbReference type="NCBI Taxonomy" id="62708"/>
    <lineage>
        <taxon>Eukaryota</taxon>
        <taxon>Fungi</taxon>
        <taxon>Dikarya</taxon>
        <taxon>Ascomycota</taxon>
        <taxon>Pezizomycotina</taxon>
        <taxon>Leotiomycetes</taxon>
        <taxon>Erysiphales</taxon>
        <taxon>Erysiphaceae</taxon>
        <taxon>Golovinomyces</taxon>
    </lineage>
</organism>
<reference evidence="10 11" key="1">
    <citation type="journal article" date="2018" name="BMC Genomics">
        <title>Comparative genome analyses reveal sequence features reflecting distinct modes of host-adaptation between dicot and monocot powdery mildew.</title>
        <authorList>
            <person name="Wu Y."/>
            <person name="Ma X."/>
            <person name="Pan Z."/>
            <person name="Kale S.D."/>
            <person name="Song Y."/>
            <person name="King H."/>
            <person name="Zhang Q."/>
            <person name="Presley C."/>
            <person name="Deng X."/>
            <person name="Wei C.I."/>
            <person name="Xiao S."/>
        </authorList>
    </citation>
    <scope>NUCLEOTIDE SEQUENCE [LARGE SCALE GENOMIC DNA]</scope>
    <source>
        <strain evidence="10">UMSG3</strain>
    </source>
</reference>
<dbReference type="STRING" id="62708.A0A420HF21"/>
<comment type="cofactor">
    <cofactor evidence="1">
        <name>FAD</name>
        <dbReference type="ChEBI" id="CHEBI:57692"/>
    </cofactor>
</comment>
<dbReference type="SUPFAM" id="SSF51905">
    <property type="entry name" value="FAD/NAD(P)-binding domain"/>
    <property type="match status" value="1"/>
</dbReference>
<proteinExistence type="inferred from homology"/>
<feature type="domain" description="FAD dependent oxidoreductase" evidence="9">
    <location>
        <begin position="33"/>
        <end position="404"/>
    </location>
</feature>
<accession>A0A420HF21</accession>
<comment type="similarity">
    <text evidence="6">Belongs to the L2HGDH family.</text>
</comment>
<dbReference type="InterPro" id="IPR006076">
    <property type="entry name" value="FAD-dep_OxRdtase"/>
</dbReference>
<comment type="catalytic activity">
    <reaction evidence="5">
        <text>(S)-2-hydroxyglutarate + A = 2-oxoglutarate + AH2</text>
        <dbReference type="Rhea" id="RHEA:21252"/>
        <dbReference type="ChEBI" id="CHEBI:13193"/>
        <dbReference type="ChEBI" id="CHEBI:16782"/>
        <dbReference type="ChEBI" id="CHEBI:16810"/>
        <dbReference type="ChEBI" id="CHEBI:17499"/>
        <dbReference type="EC" id="1.1.99.2"/>
    </reaction>
</comment>
<dbReference type="AlphaFoldDB" id="A0A420HF21"/>
<evidence type="ECO:0000256" key="5">
    <source>
        <dbReference type="ARBA" id="ARBA00036066"/>
    </source>
</evidence>
<evidence type="ECO:0000256" key="1">
    <source>
        <dbReference type="ARBA" id="ARBA00001974"/>
    </source>
</evidence>
<keyword evidence="2" id="KW-0285">Flavoprotein</keyword>
<evidence type="ECO:0000313" key="11">
    <source>
        <dbReference type="Proteomes" id="UP000283383"/>
    </source>
</evidence>
<evidence type="ECO:0000256" key="8">
    <source>
        <dbReference type="ARBA" id="ARBA00041137"/>
    </source>
</evidence>
<keyword evidence="11" id="KW-1185">Reference proteome</keyword>
<dbReference type="Pfam" id="PF01266">
    <property type="entry name" value="DAO"/>
    <property type="match status" value="1"/>
</dbReference>
<dbReference type="PANTHER" id="PTHR43104">
    <property type="entry name" value="L-2-HYDROXYGLUTARATE DEHYDROGENASE, MITOCHONDRIAL"/>
    <property type="match status" value="1"/>
</dbReference>
<evidence type="ECO:0000256" key="2">
    <source>
        <dbReference type="ARBA" id="ARBA00022630"/>
    </source>
</evidence>
<dbReference type="InterPro" id="IPR036188">
    <property type="entry name" value="FAD/NAD-bd_sf"/>
</dbReference>
<evidence type="ECO:0000256" key="7">
    <source>
        <dbReference type="ARBA" id="ARBA00038878"/>
    </source>
</evidence>
<keyword evidence="3" id="KW-0274">FAD</keyword>
<keyword evidence="4" id="KW-0560">Oxidoreductase</keyword>
<evidence type="ECO:0000256" key="4">
    <source>
        <dbReference type="ARBA" id="ARBA00023002"/>
    </source>
</evidence>
<dbReference type="Proteomes" id="UP000283383">
    <property type="component" value="Unassembled WGS sequence"/>
</dbReference>
<evidence type="ECO:0000256" key="3">
    <source>
        <dbReference type="ARBA" id="ARBA00022827"/>
    </source>
</evidence>